<sequence>MRKTRVVPFLFALLLIFALPFQQVNAADSKDDSKNTVTELLKEVYTNEQNLNSYKFEGSLNLGLELSETDEIDPEIGMILELLKDIQVDISGAYKKDPMQIEATIDLTLKGDLQTTFSMPIVMTEEKMWIKYPDTPFLPLPEEVKGKFIEFNLVELAEISGQPATIDYDLQQKLTTEIYNLFFDVLGKDFYKEVDSSSVTIPEGVEVDKVIKFEITNETLKPFIKKVVNELLPKYVELFKNPEYIKALGLTVEDIKTLKELKDSFTEEGISINELVDELLTKLDKYLTINQLDEIIVITEDNYISYDEGTIDFTVSVEDEGSFNVKLSFVQSKSNVNEEFDFSIGIPSSEDVLPFEVLMEIEEEALLNLENQQ</sequence>
<dbReference type="OrthoDB" id="2657915at2"/>
<feature type="chain" id="PRO_5012967625" evidence="1">
    <location>
        <begin position="27"/>
        <end position="373"/>
    </location>
</feature>
<dbReference type="EMBL" id="OBQC01000013">
    <property type="protein sequence ID" value="SOC42539.1"/>
    <property type="molecule type" value="Genomic_DNA"/>
</dbReference>
<evidence type="ECO:0000256" key="1">
    <source>
        <dbReference type="SAM" id="SignalP"/>
    </source>
</evidence>
<reference evidence="3" key="1">
    <citation type="submission" date="2017-08" db="EMBL/GenBank/DDBJ databases">
        <authorList>
            <person name="Varghese N."/>
            <person name="Submissions S."/>
        </authorList>
    </citation>
    <scope>NUCLEOTIDE SEQUENCE [LARGE SCALE GENOMIC DNA]</scope>
    <source>
        <strain evidence="3">JC23</strain>
    </source>
</reference>
<dbReference type="Proteomes" id="UP000219252">
    <property type="component" value="Unassembled WGS sequence"/>
</dbReference>
<organism evidence="2 3">
    <name type="scientific">Ureibacillus acetophenoni</name>
    <dbReference type="NCBI Taxonomy" id="614649"/>
    <lineage>
        <taxon>Bacteria</taxon>
        <taxon>Bacillati</taxon>
        <taxon>Bacillota</taxon>
        <taxon>Bacilli</taxon>
        <taxon>Bacillales</taxon>
        <taxon>Caryophanaceae</taxon>
        <taxon>Ureibacillus</taxon>
    </lineage>
</organism>
<name>A0A285UL07_9BACL</name>
<evidence type="ECO:0000313" key="3">
    <source>
        <dbReference type="Proteomes" id="UP000219252"/>
    </source>
</evidence>
<keyword evidence="3" id="KW-1185">Reference proteome</keyword>
<evidence type="ECO:0000313" key="2">
    <source>
        <dbReference type="EMBL" id="SOC42539.1"/>
    </source>
</evidence>
<accession>A0A285UL07</accession>
<keyword evidence="1" id="KW-0732">Signal</keyword>
<proteinExistence type="predicted"/>
<feature type="signal peptide" evidence="1">
    <location>
        <begin position="1"/>
        <end position="26"/>
    </location>
</feature>
<gene>
    <name evidence="2" type="ORF">SAMN05877842_11329</name>
</gene>
<dbReference type="RefSeq" id="WP_097150501.1">
    <property type="nucleotide sequence ID" value="NZ_OBQC01000013.1"/>
</dbReference>
<dbReference type="AlphaFoldDB" id="A0A285UL07"/>
<protein>
    <submittedName>
        <fullName evidence="2">Uncharacterized protein</fullName>
    </submittedName>
</protein>